<dbReference type="InterPro" id="IPR024172">
    <property type="entry name" value="AadA/Aad9"/>
</dbReference>
<proteinExistence type="predicted"/>
<feature type="domain" description="Polymerase nucleotidyl transferase" evidence="8">
    <location>
        <begin position="11"/>
        <end position="92"/>
    </location>
</feature>
<dbReference type="InterPro" id="IPR043519">
    <property type="entry name" value="NT_sf"/>
</dbReference>
<dbReference type="NCBIfam" id="NF010309">
    <property type="entry name" value="PRK13746.1"/>
    <property type="match status" value="1"/>
</dbReference>
<evidence type="ECO:0000256" key="3">
    <source>
        <dbReference type="ARBA" id="ARBA00035126"/>
    </source>
</evidence>
<gene>
    <name evidence="10" type="ORF">C9I98_19725</name>
</gene>
<comment type="catalytic activity">
    <reaction evidence="5 7">
        <text>spectinomycin + ATP = 9-O-adenylylspectinomycin + diphosphate</text>
        <dbReference type="Rhea" id="RHEA:63228"/>
        <dbReference type="ChEBI" id="CHEBI:30616"/>
        <dbReference type="ChEBI" id="CHEBI:33019"/>
        <dbReference type="ChEBI" id="CHEBI:146260"/>
        <dbReference type="ChEBI" id="CHEBI:146261"/>
    </reaction>
</comment>
<keyword evidence="2 7" id="KW-0046">Antibiotic resistance</keyword>
<dbReference type="InterPro" id="IPR025184">
    <property type="entry name" value="AadA_C"/>
</dbReference>
<comment type="caution">
    <text evidence="10">The sequence shown here is derived from an EMBL/GenBank/DDBJ whole genome shotgun (WGS) entry which is preliminary data.</text>
</comment>
<dbReference type="Proteomes" id="UP000241771">
    <property type="component" value="Unassembled WGS sequence"/>
</dbReference>
<keyword evidence="7" id="KW-0548">Nucleotidyltransferase</keyword>
<dbReference type="Pfam" id="PF13427">
    <property type="entry name" value="AadA_C"/>
    <property type="match status" value="1"/>
</dbReference>
<name>A0A2T3NNH1_9GAMM</name>
<evidence type="ECO:0000313" key="10">
    <source>
        <dbReference type="EMBL" id="PSW17238.1"/>
    </source>
</evidence>
<accession>A0A2T3NNH1</accession>
<evidence type="ECO:0000256" key="7">
    <source>
        <dbReference type="PIRNR" id="PIRNR000819"/>
    </source>
</evidence>
<dbReference type="Gene3D" id="3.30.460.10">
    <property type="entry name" value="Beta Polymerase, domain 2"/>
    <property type="match status" value="1"/>
</dbReference>
<reference evidence="10 11" key="1">
    <citation type="submission" date="2018-01" db="EMBL/GenBank/DDBJ databases">
        <title>Whole genome sequencing of Histamine producing bacteria.</title>
        <authorList>
            <person name="Butler K."/>
        </authorList>
    </citation>
    <scope>NUCLEOTIDE SEQUENCE [LARGE SCALE GENOMIC DNA]</scope>
    <source>
        <strain evidence="10 11">DSM 100436</strain>
    </source>
</reference>
<dbReference type="EMBL" id="PYMA01000015">
    <property type="protein sequence ID" value="PSW17238.1"/>
    <property type="molecule type" value="Genomic_DNA"/>
</dbReference>
<dbReference type="GO" id="GO:0046677">
    <property type="term" value="P:response to antibiotic"/>
    <property type="evidence" value="ECO:0007669"/>
    <property type="project" value="UniProtKB-KW"/>
</dbReference>
<keyword evidence="7" id="KW-0547">Nucleotide-binding</keyword>
<dbReference type="GO" id="GO:0070566">
    <property type="term" value="F:adenylyltransferase activity"/>
    <property type="evidence" value="ECO:0007669"/>
    <property type="project" value="InterPro"/>
</dbReference>
<dbReference type="AlphaFoldDB" id="A0A2T3NNH1"/>
<dbReference type="InterPro" id="IPR002934">
    <property type="entry name" value="Polymerase_NTP_transf_dom"/>
</dbReference>
<keyword evidence="7" id="KW-0067">ATP-binding</keyword>
<dbReference type="GO" id="GO:0005524">
    <property type="term" value="F:ATP binding"/>
    <property type="evidence" value="ECO:0007669"/>
    <property type="project" value="UniProtKB-KW"/>
</dbReference>
<dbReference type="PIRSF" id="PIRSF000819">
    <property type="entry name" value="Streptomycin_3-adenylyltransf"/>
    <property type="match status" value="1"/>
</dbReference>
<comment type="catalytic activity">
    <reaction evidence="6 7">
        <text>streptomycin + ATP = 3''-O-adenylylstreptomycin + diphosphate</text>
        <dbReference type="Rhea" id="RHEA:20245"/>
        <dbReference type="ChEBI" id="CHEBI:30616"/>
        <dbReference type="ChEBI" id="CHEBI:33019"/>
        <dbReference type="ChEBI" id="CHEBI:58007"/>
        <dbReference type="ChEBI" id="CHEBI:58605"/>
        <dbReference type="EC" id="2.7.7.47"/>
    </reaction>
</comment>
<dbReference type="SUPFAM" id="SSF81301">
    <property type="entry name" value="Nucleotidyltransferase"/>
    <property type="match status" value="1"/>
</dbReference>
<feature type="domain" description="Adenylyltransferase AadA C-terminal" evidence="9">
    <location>
        <begin position="149"/>
        <end position="248"/>
    </location>
</feature>
<evidence type="ECO:0000256" key="5">
    <source>
        <dbReference type="ARBA" id="ARBA00047831"/>
    </source>
</evidence>
<evidence type="ECO:0000256" key="1">
    <source>
        <dbReference type="ARBA" id="ARBA00022679"/>
    </source>
</evidence>
<evidence type="ECO:0000259" key="9">
    <source>
        <dbReference type="Pfam" id="PF13427"/>
    </source>
</evidence>
<evidence type="ECO:0000256" key="2">
    <source>
        <dbReference type="ARBA" id="ARBA00023251"/>
    </source>
</evidence>
<evidence type="ECO:0000256" key="4">
    <source>
        <dbReference type="ARBA" id="ARBA00035252"/>
    </source>
</evidence>
<evidence type="ECO:0000256" key="6">
    <source>
        <dbReference type="ARBA" id="ARBA00048566"/>
    </source>
</evidence>
<dbReference type="CDD" id="cd05403">
    <property type="entry name" value="NT_KNTase_like"/>
    <property type="match status" value="1"/>
</dbReference>
<evidence type="ECO:0000259" key="8">
    <source>
        <dbReference type="Pfam" id="PF01909"/>
    </source>
</evidence>
<protein>
    <recommendedName>
        <fullName evidence="4 7">Aminoglycoside (3'') (9) adenylyltransferase</fullName>
        <ecNumber evidence="3 7">2.7.7.47</ecNumber>
    </recommendedName>
</protein>
<dbReference type="RefSeq" id="WP_107272393.1">
    <property type="nucleotide sequence ID" value="NZ_PYMA01000015.1"/>
</dbReference>
<sequence length="260" mass="29178">MNQNFLPQEAKQAKETLLELFSNSVVGIYLFGSTVVGGLKPKSDVDLLVVLDREPTAKEKEKLVAILLDISGSIGNGKFVRPLEISIVTRTSVDPVIYPPRLEFIYGEWLRESFENGHIDEPCNEADLAIVLKKVLDSSLTLSGLDASEVIKPIPMNYIYKAMKDSLPGLVESFQGDERNVLLTLARMWFTLANGKIVSKDAAAQWAEAMLEPDHSVMMRYARLGYLGEVPDIWEDKQDQVKELVVYIEDRISNICTDKR</sequence>
<organism evidence="10 11">
    <name type="scientific">Photobacterium sanctipauli</name>
    <dbReference type="NCBI Taxonomy" id="1342794"/>
    <lineage>
        <taxon>Bacteria</taxon>
        <taxon>Pseudomonadati</taxon>
        <taxon>Pseudomonadota</taxon>
        <taxon>Gammaproteobacteria</taxon>
        <taxon>Vibrionales</taxon>
        <taxon>Vibrionaceae</taxon>
        <taxon>Photobacterium</taxon>
    </lineage>
</organism>
<dbReference type="GO" id="GO:0009012">
    <property type="term" value="F:aminoglycoside 3''-adenylyltransferase activity"/>
    <property type="evidence" value="ECO:0007669"/>
    <property type="project" value="UniProtKB-EC"/>
</dbReference>
<keyword evidence="1 7" id="KW-0808">Transferase</keyword>
<dbReference type="Pfam" id="PF01909">
    <property type="entry name" value="NTP_transf_2"/>
    <property type="match status" value="1"/>
</dbReference>
<evidence type="ECO:0000313" key="11">
    <source>
        <dbReference type="Proteomes" id="UP000241771"/>
    </source>
</evidence>
<keyword evidence="11" id="KW-1185">Reference proteome</keyword>
<dbReference type="EC" id="2.7.7.47" evidence="3 7"/>